<reference evidence="1" key="2">
    <citation type="submission" date="2016-04" db="UniProtKB">
        <authorList>
            <consortium name="EnsemblMetazoa"/>
        </authorList>
    </citation>
    <scope>IDENTIFICATION</scope>
</reference>
<evidence type="ECO:0000313" key="1">
    <source>
        <dbReference type="EnsemblMetazoa" id="tetur58g00150.1"/>
    </source>
</evidence>
<accession>A0A158P5L7</accession>
<name>A0A158P5L7_TETUR</name>
<dbReference type="Proteomes" id="UP000015104">
    <property type="component" value="Unassembled WGS sequence"/>
</dbReference>
<dbReference type="InterPro" id="IPR027417">
    <property type="entry name" value="P-loop_NTPase"/>
</dbReference>
<keyword evidence="2" id="KW-1185">Reference proteome</keyword>
<dbReference type="AlphaFoldDB" id="A0A158P5L7"/>
<dbReference type="EMBL" id="CAEY01001542">
    <property type="status" value="NOT_ANNOTATED_CDS"/>
    <property type="molecule type" value="Genomic_DNA"/>
</dbReference>
<evidence type="ECO:0000313" key="2">
    <source>
        <dbReference type="Proteomes" id="UP000015104"/>
    </source>
</evidence>
<protein>
    <recommendedName>
        <fullName evidence="3">AAA+ ATPase domain-containing protein</fullName>
    </recommendedName>
</protein>
<dbReference type="SUPFAM" id="SSF52540">
    <property type="entry name" value="P-loop containing nucleoside triphosphate hydrolases"/>
    <property type="match status" value="1"/>
</dbReference>
<dbReference type="EnsemblMetazoa" id="tetur58g00150.1">
    <property type="protein sequence ID" value="tetur58g00150.1"/>
    <property type="gene ID" value="tetur58g00150"/>
</dbReference>
<organism evidence="1 2">
    <name type="scientific">Tetranychus urticae</name>
    <name type="common">Two-spotted spider mite</name>
    <dbReference type="NCBI Taxonomy" id="32264"/>
    <lineage>
        <taxon>Eukaryota</taxon>
        <taxon>Metazoa</taxon>
        <taxon>Ecdysozoa</taxon>
        <taxon>Arthropoda</taxon>
        <taxon>Chelicerata</taxon>
        <taxon>Arachnida</taxon>
        <taxon>Acari</taxon>
        <taxon>Acariformes</taxon>
        <taxon>Trombidiformes</taxon>
        <taxon>Prostigmata</taxon>
        <taxon>Eleutherengona</taxon>
        <taxon>Raphignathae</taxon>
        <taxon>Tetranychoidea</taxon>
        <taxon>Tetranychidae</taxon>
        <taxon>Tetranychus</taxon>
    </lineage>
</organism>
<proteinExistence type="predicted"/>
<dbReference type="Gene3D" id="3.40.50.300">
    <property type="entry name" value="P-loop containing nucleotide triphosphate hydrolases"/>
    <property type="match status" value="1"/>
</dbReference>
<evidence type="ECO:0008006" key="3">
    <source>
        <dbReference type="Google" id="ProtNLM"/>
    </source>
</evidence>
<sequence>MLIAGPTGSGKTYFIRDMINKAGYICDPAPKKITYLYGEYQKIFNSMTNVKFIEGLQEEVIKNAGGEEPEWIVIDDLMLEASNQTFISNLFTKGSHHRNISVILVTQNFFIKGKESRNISLNSQYVVCFKNPRDKSMITNIGRQMFPLKIKKFQAAYEDATSTPFSYLFIDLKPDTNEKVRLITNIFNEDNEPMYAFVL</sequence>
<reference evidence="2" key="1">
    <citation type="submission" date="2011-08" db="EMBL/GenBank/DDBJ databases">
        <authorList>
            <person name="Rombauts S."/>
        </authorList>
    </citation>
    <scope>NUCLEOTIDE SEQUENCE</scope>
    <source>
        <strain evidence="2">London</strain>
    </source>
</reference>